<dbReference type="HOGENOM" id="CLU_1328729_0_0_1"/>
<protein>
    <submittedName>
        <fullName evidence="1">Uncharacterized protein</fullName>
    </submittedName>
</protein>
<dbReference type="RefSeq" id="XP_002294226.1">
    <property type="nucleotide sequence ID" value="XM_002294190.1"/>
</dbReference>
<reference evidence="1 2" key="1">
    <citation type="journal article" date="2004" name="Science">
        <title>The genome of the diatom Thalassiosira pseudonana: ecology, evolution, and metabolism.</title>
        <authorList>
            <person name="Armbrust E.V."/>
            <person name="Berges J.A."/>
            <person name="Bowler C."/>
            <person name="Green B.R."/>
            <person name="Martinez D."/>
            <person name="Putnam N.H."/>
            <person name="Zhou S."/>
            <person name="Allen A.E."/>
            <person name="Apt K.E."/>
            <person name="Bechner M."/>
            <person name="Brzezinski M.A."/>
            <person name="Chaal B.K."/>
            <person name="Chiovitti A."/>
            <person name="Davis A.K."/>
            <person name="Demarest M.S."/>
            <person name="Detter J.C."/>
            <person name="Glavina T."/>
            <person name="Goodstein D."/>
            <person name="Hadi M.Z."/>
            <person name="Hellsten U."/>
            <person name="Hildebrand M."/>
            <person name="Jenkins B.D."/>
            <person name="Jurka J."/>
            <person name="Kapitonov V.V."/>
            <person name="Kroger N."/>
            <person name="Lau W.W."/>
            <person name="Lane T.W."/>
            <person name="Larimer F.W."/>
            <person name="Lippmeier J.C."/>
            <person name="Lucas S."/>
            <person name="Medina M."/>
            <person name="Montsant A."/>
            <person name="Obornik M."/>
            <person name="Parker M.S."/>
            <person name="Palenik B."/>
            <person name="Pazour G.J."/>
            <person name="Richardson P.M."/>
            <person name="Rynearson T.A."/>
            <person name="Saito M.A."/>
            <person name="Schwartz D.C."/>
            <person name="Thamatrakoln K."/>
            <person name="Valentin K."/>
            <person name="Vardi A."/>
            <person name="Wilkerson F.P."/>
            <person name="Rokhsar D.S."/>
        </authorList>
    </citation>
    <scope>NUCLEOTIDE SEQUENCE [LARGE SCALE GENOMIC DNA]</scope>
    <source>
        <strain evidence="1 2">CCMP1335</strain>
    </source>
</reference>
<dbReference type="PaxDb" id="35128-Thaps10149"/>
<gene>
    <name evidence="1" type="ORF">THAPSDRAFT_10149</name>
</gene>
<evidence type="ECO:0000313" key="1">
    <source>
        <dbReference type="EMBL" id="EED88581.1"/>
    </source>
</evidence>
<dbReference type="KEGG" id="tps:THAPSDRAFT_10149"/>
<dbReference type="GeneID" id="7442002"/>
<reference evidence="1 2" key="2">
    <citation type="journal article" date="2008" name="Nature">
        <title>The Phaeodactylum genome reveals the evolutionary history of diatom genomes.</title>
        <authorList>
            <person name="Bowler C."/>
            <person name="Allen A.E."/>
            <person name="Badger J.H."/>
            <person name="Grimwood J."/>
            <person name="Jabbari K."/>
            <person name="Kuo A."/>
            <person name="Maheswari U."/>
            <person name="Martens C."/>
            <person name="Maumus F."/>
            <person name="Otillar R.P."/>
            <person name="Rayko E."/>
            <person name="Salamov A."/>
            <person name="Vandepoele K."/>
            <person name="Beszteri B."/>
            <person name="Gruber A."/>
            <person name="Heijde M."/>
            <person name="Katinka M."/>
            <person name="Mock T."/>
            <person name="Valentin K."/>
            <person name="Verret F."/>
            <person name="Berges J.A."/>
            <person name="Brownlee C."/>
            <person name="Cadoret J.P."/>
            <person name="Chiovitti A."/>
            <person name="Choi C.J."/>
            <person name="Coesel S."/>
            <person name="De Martino A."/>
            <person name="Detter J.C."/>
            <person name="Durkin C."/>
            <person name="Falciatore A."/>
            <person name="Fournet J."/>
            <person name="Haruta M."/>
            <person name="Huysman M.J."/>
            <person name="Jenkins B.D."/>
            <person name="Jiroutova K."/>
            <person name="Jorgensen R.E."/>
            <person name="Joubert Y."/>
            <person name="Kaplan A."/>
            <person name="Kroger N."/>
            <person name="Kroth P.G."/>
            <person name="La Roche J."/>
            <person name="Lindquist E."/>
            <person name="Lommer M."/>
            <person name="Martin-Jezequel V."/>
            <person name="Lopez P.J."/>
            <person name="Lucas S."/>
            <person name="Mangogna M."/>
            <person name="McGinnis K."/>
            <person name="Medlin L.K."/>
            <person name="Montsant A."/>
            <person name="Oudot-Le Secq M.P."/>
            <person name="Napoli C."/>
            <person name="Obornik M."/>
            <person name="Parker M.S."/>
            <person name="Petit J.L."/>
            <person name="Porcel B.M."/>
            <person name="Poulsen N."/>
            <person name="Robison M."/>
            <person name="Rychlewski L."/>
            <person name="Rynearson T.A."/>
            <person name="Schmutz J."/>
            <person name="Shapiro H."/>
            <person name="Siaut M."/>
            <person name="Stanley M."/>
            <person name="Sussman M.R."/>
            <person name="Taylor A.R."/>
            <person name="Vardi A."/>
            <person name="von Dassow P."/>
            <person name="Vyverman W."/>
            <person name="Willis A."/>
            <person name="Wyrwicz L.S."/>
            <person name="Rokhsar D.S."/>
            <person name="Weissenbach J."/>
            <person name="Armbrust E.V."/>
            <person name="Green B.R."/>
            <person name="Van de Peer Y."/>
            <person name="Grigoriev I.V."/>
        </authorList>
    </citation>
    <scope>NUCLEOTIDE SEQUENCE [LARGE SCALE GENOMIC DNA]</scope>
    <source>
        <strain evidence="1 2">CCMP1335</strain>
    </source>
</reference>
<name>B8CDD9_THAPS</name>
<accession>B8CDD9</accession>
<sequence length="207" mass="23223">MQFARFHGVIFATGWYAPVTTDPLLQDDTMDDELNKKDLLAALLGDMSIMIQEDDAIIGEAEPSMAEPLDSFILNERRVHKITSAVNETFSEASKRHTDSMIIRHNDNRLKNKLANYNAKSDSNLLTVREGTKKTKSLSGSTNSANALYRSDSLTVLSGNDRNAVITEDRESHNLRNRVSNKVMSSSSSRMIHSHRSCKRRGYVGYI</sequence>
<evidence type="ECO:0000313" key="2">
    <source>
        <dbReference type="Proteomes" id="UP000001449"/>
    </source>
</evidence>
<proteinExistence type="predicted"/>
<dbReference type="Proteomes" id="UP000001449">
    <property type="component" value="Chromosome 15"/>
</dbReference>
<dbReference type="InParanoid" id="B8CDD9"/>
<dbReference type="AlphaFoldDB" id="B8CDD9"/>
<dbReference type="EMBL" id="CM000650">
    <property type="protein sequence ID" value="EED88581.1"/>
    <property type="molecule type" value="Genomic_DNA"/>
</dbReference>
<keyword evidence="2" id="KW-1185">Reference proteome</keyword>
<organism evidence="1 2">
    <name type="scientific">Thalassiosira pseudonana</name>
    <name type="common">Marine diatom</name>
    <name type="synonym">Cyclotella nana</name>
    <dbReference type="NCBI Taxonomy" id="35128"/>
    <lineage>
        <taxon>Eukaryota</taxon>
        <taxon>Sar</taxon>
        <taxon>Stramenopiles</taxon>
        <taxon>Ochrophyta</taxon>
        <taxon>Bacillariophyta</taxon>
        <taxon>Coscinodiscophyceae</taxon>
        <taxon>Thalassiosirophycidae</taxon>
        <taxon>Thalassiosirales</taxon>
        <taxon>Thalassiosiraceae</taxon>
        <taxon>Thalassiosira</taxon>
    </lineage>
</organism>